<dbReference type="Proteomes" id="UP000194137">
    <property type="component" value="Chromosome"/>
</dbReference>
<proteinExistence type="predicted"/>
<protein>
    <submittedName>
        <fullName evidence="1">Uncharacterized protein</fullName>
    </submittedName>
</protein>
<dbReference type="RefSeq" id="WP_086090225.1">
    <property type="nucleotide sequence ID" value="NZ_CP021112.1"/>
</dbReference>
<sequence length="129" mass="14148">MKLFTTSVVLASLIAGQALAAEKVSLVGTWTGQRERIAKVEGLREGVATLVITEQKGRTFKGYLNRSNKDGDVKEDLWGAFTPGGRLMVGSDDEGIYSFDLVNRNTLDYCYVEAGNSPRSVCARLSRKR</sequence>
<organism evidence="1 2">
    <name type="scientific">Pseudorhodoplanes sinuspersici</name>
    <dbReference type="NCBI Taxonomy" id="1235591"/>
    <lineage>
        <taxon>Bacteria</taxon>
        <taxon>Pseudomonadati</taxon>
        <taxon>Pseudomonadota</taxon>
        <taxon>Alphaproteobacteria</taxon>
        <taxon>Hyphomicrobiales</taxon>
        <taxon>Pseudorhodoplanes</taxon>
    </lineage>
</organism>
<evidence type="ECO:0000313" key="1">
    <source>
        <dbReference type="EMBL" id="ARQ01831.1"/>
    </source>
</evidence>
<dbReference type="EMBL" id="CP021112">
    <property type="protein sequence ID" value="ARQ01831.1"/>
    <property type="molecule type" value="Genomic_DNA"/>
</dbReference>
<keyword evidence="2" id="KW-1185">Reference proteome</keyword>
<dbReference type="AlphaFoldDB" id="A0A1W6ZXH1"/>
<dbReference type="OrthoDB" id="7931994at2"/>
<evidence type="ECO:0000313" key="2">
    <source>
        <dbReference type="Proteomes" id="UP000194137"/>
    </source>
</evidence>
<gene>
    <name evidence="1" type="ORF">CAK95_24080</name>
</gene>
<accession>A0A1W6ZXH1</accession>
<dbReference type="KEGG" id="psin:CAK95_24080"/>
<name>A0A1W6ZXH1_9HYPH</name>
<reference evidence="1 2" key="1">
    <citation type="submission" date="2017-05" db="EMBL/GenBank/DDBJ databases">
        <title>Full genome sequence of Pseudorhodoplanes sinuspersici.</title>
        <authorList>
            <person name="Dastgheib S.M.M."/>
            <person name="Shavandi M."/>
            <person name="Tirandaz H."/>
        </authorList>
    </citation>
    <scope>NUCLEOTIDE SEQUENCE [LARGE SCALE GENOMIC DNA]</scope>
    <source>
        <strain evidence="1 2">RIPI110</strain>
    </source>
</reference>